<dbReference type="InterPro" id="IPR008160">
    <property type="entry name" value="Collagen"/>
</dbReference>
<feature type="region of interest" description="Disordered" evidence="1">
    <location>
        <begin position="109"/>
        <end position="144"/>
    </location>
</feature>
<feature type="region of interest" description="Disordered" evidence="1">
    <location>
        <begin position="22"/>
        <end position="77"/>
    </location>
</feature>
<feature type="compositionally biased region" description="Pro residues" evidence="1">
    <location>
        <begin position="27"/>
        <end position="45"/>
    </location>
</feature>
<gene>
    <name evidence="2" type="ORF">J1605_019492</name>
</gene>
<reference evidence="2 3" key="1">
    <citation type="submission" date="2022-11" db="EMBL/GenBank/DDBJ databases">
        <title>Whole genome sequence of Eschrichtius robustus ER-17-0199.</title>
        <authorList>
            <person name="Bruniche-Olsen A."/>
            <person name="Black A.N."/>
            <person name="Fields C.J."/>
            <person name="Walden K."/>
            <person name="Dewoody J.A."/>
        </authorList>
    </citation>
    <scope>NUCLEOTIDE SEQUENCE [LARGE SCALE GENOMIC DNA]</scope>
    <source>
        <strain evidence="2">ER-17-0199</strain>
        <tissue evidence="2">Blubber</tissue>
    </source>
</reference>
<sequence>MWEPGTLVSLMRTCRVTARETVRWGQPGPPGPQGPIGPLGPPGPIGIPGEKGMRGDSGLPGAAGDKGDKGPTGVPGFPGLDGIPGLLGKKGEKGNSVFILGVIKGIQGSRGARGPAGPVGYPGEPGLAGPPGPPGNPGLKGNPGVGVKGQMGDPVRTPFCMEEQTLKCMGYRSRGDSSDYRLTFQLVYPTVEHRPARNLQHETSQTTFDTVRLANRVLQDPPFWCSPLILVSIKEKRVLKERLESLDLPDHQDPRVNQECLEILGRLDFLVQREILETTGTQDHQGFWQLQLFHSKGLQGIQGTLAAMEKRGLLDHQVPLVPLVDQGKSVQDFQGQLVFLGELILLQENQATRDHLACLECQGCQDLQDQMEAQGSVPASLVPQAHLALQDFLGGKGVKETWDSLGGLEKKVTQAFLVPEDLQGHQ</sequence>
<dbReference type="PANTHER" id="PTHR24637">
    <property type="entry name" value="COLLAGEN"/>
    <property type="match status" value="1"/>
</dbReference>
<proteinExistence type="predicted"/>
<name>A0AB34HP33_ESCRO</name>
<evidence type="ECO:0000256" key="1">
    <source>
        <dbReference type="SAM" id="MobiDB-lite"/>
    </source>
</evidence>
<dbReference type="Pfam" id="PF01391">
    <property type="entry name" value="Collagen"/>
    <property type="match status" value="2"/>
</dbReference>
<evidence type="ECO:0000313" key="3">
    <source>
        <dbReference type="Proteomes" id="UP001159641"/>
    </source>
</evidence>
<dbReference type="PANTHER" id="PTHR24637:SF377">
    <property type="entry name" value="COLLAGEN TYPE IX ALPHA 1 CHAIN"/>
    <property type="match status" value="1"/>
</dbReference>
<comment type="caution">
    <text evidence="2">The sequence shown here is derived from an EMBL/GenBank/DDBJ whole genome shotgun (WGS) entry which is preliminary data.</text>
</comment>
<protein>
    <submittedName>
        <fullName evidence="2">Uncharacterized protein</fullName>
    </submittedName>
</protein>
<keyword evidence="3" id="KW-1185">Reference proteome</keyword>
<organism evidence="2 3">
    <name type="scientific">Eschrichtius robustus</name>
    <name type="common">California gray whale</name>
    <name type="synonym">Eschrichtius gibbosus</name>
    <dbReference type="NCBI Taxonomy" id="9764"/>
    <lineage>
        <taxon>Eukaryota</taxon>
        <taxon>Metazoa</taxon>
        <taxon>Chordata</taxon>
        <taxon>Craniata</taxon>
        <taxon>Vertebrata</taxon>
        <taxon>Euteleostomi</taxon>
        <taxon>Mammalia</taxon>
        <taxon>Eutheria</taxon>
        <taxon>Laurasiatheria</taxon>
        <taxon>Artiodactyla</taxon>
        <taxon>Whippomorpha</taxon>
        <taxon>Cetacea</taxon>
        <taxon>Mysticeti</taxon>
        <taxon>Eschrichtiidae</taxon>
        <taxon>Eschrichtius</taxon>
    </lineage>
</organism>
<accession>A0AB34HP33</accession>
<evidence type="ECO:0000313" key="2">
    <source>
        <dbReference type="EMBL" id="KAJ8792786.1"/>
    </source>
</evidence>
<dbReference type="Proteomes" id="UP001159641">
    <property type="component" value="Unassembled WGS sequence"/>
</dbReference>
<dbReference type="EMBL" id="JAIQCJ010001069">
    <property type="protein sequence ID" value="KAJ8792786.1"/>
    <property type="molecule type" value="Genomic_DNA"/>
</dbReference>
<dbReference type="AlphaFoldDB" id="A0AB34HP33"/>